<reference evidence="2" key="1">
    <citation type="submission" date="2021-03" db="EMBL/GenBank/DDBJ databases">
        <authorList>
            <person name="Tran Van P."/>
        </authorList>
    </citation>
    <scope>NUCLEOTIDE SEQUENCE</scope>
</reference>
<name>A0ABN7NEN6_TIMPD</name>
<dbReference type="EMBL" id="CAJPIN010000274">
    <property type="protein sequence ID" value="CAG2053299.1"/>
    <property type="molecule type" value="Genomic_DNA"/>
</dbReference>
<keyword evidence="1" id="KW-1133">Transmembrane helix</keyword>
<evidence type="ECO:0000313" key="2">
    <source>
        <dbReference type="EMBL" id="CAG2053299.1"/>
    </source>
</evidence>
<sequence>MNIRYCFQFTMITSTFLLVLVVATAIPGVLLVVMPIQQMYYSVPPFYEGDKVYQTVPQGTWNDAILEKHPHESLKVVSTPLPLLIIKLLSCAPVVVWSVRLENRNSPFVQTVGRLCEVFVGIVRRPNTPGSVVRASRWTPPTPRGAAPWCLHMVSAQGAGTVWRSGDRQAQVDLNGHASRVYGGPGGNSPPTFGGGASYNHNNRGGVGVDVSRTPGFGTQTNHTWELIYIPHMFVYTCPMSVMSDENISQVQFRQTLLTLATLYDNTLC</sequence>
<keyword evidence="1" id="KW-0812">Transmembrane</keyword>
<dbReference type="Proteomes" id="UP001153148">
    <property type="component" value="Unassembled WGS sequence"/>
</dbReference>
<gene>
    <name evidence="2" type="ORF">TPAB3V08_LOCUS357</name>
</gene>
<organism evidence="2 3">
    <name type="scientific">Timema podura</name>
    <name type="common">Walking stick</name>
    <dbReference type="NCBI Taxonomy" id="61482"/>
    <lineage>
        <taxon>Eukaryota</taxon>
        <taxon>Metazoa</taxon>
        <taxon>Ecdysozoa</taxon>
        <taxon>Arthropoda</taxon>
        <taxon>Hexapoda</taxon>
        <taxon>Insecta</taxon>
        <taxon>Pterygota</taxon>
        <taxon>Neoptera</taxon>
        <taxon>Polyneoptera</taxon>
        <taxon>Phasmatodea</taxon>
        <taxon>Timematodea</taxon>
        <taxon>Timematoidea</taxon>
        <taxon>Timematidae</taxon>
        <taxon>Timema</taxon>
    </lineage>
</organism>
<evidence type="ECO:0000256" key="1">
    <source>
        <dbReference type="SAM" id="Phobius"/>
    </source>
</evidence>
<keyword evidence="3" id="KW-1185">Reference proteome</keyword>
<protein>
    <submittedName>
        <fullName evidence="2">Uncharacterized protein</fullName>
    </submittedName>
</protein>
<evidence type="ECO:0000313" key="3">
    <source>
        <dbReference type="Proteomes" id="UP001153148"/>
    </source>
</evidence>
<accession>A0ABN7NEN6</accession>
<keyword evidence="1" id="KW-0472">Membrane</keyword>
<comment type="caution">
    <text evidence="2">The sequence shown here is derived from an EMBL/GenBank/DDBJ whole genome shotgun (WGS) entry which is preliminary data.</text>
</comment>
<feature type="transmembrane region" description="Helical" evidence="1">
    <location>
        <begin position="12"/>
        <end position="36"/>
    </location>
</feature>
<proteinExistence type="predicted"/>